<reference evidence="2" key="1">
    <citation type="submission" date="2020-05" db="UniProtKB">
        <authorList>
            <consortium name="EnsemblMetazoa"/>
        </authorList>
    </citation>
    <scope>IDENTIFICATION</scope>
    <source>
        <strain evidence="2">Jacobina</strain>
    </source>
</reference>
<evidence type="ECO:0000313" key="3">
    <source>
        <dbReference type="Proteomes" id="UP000092461"/>
    </source>
</evidence>
<dbReference type="Proteomes" id="UP000092461">
    <property type="component" value="Unassembled WGS sequence"/>
</dbReference>
<evidence type="ECO:0000313" key="2">
    <source>
        <dbReference type="EnsemblMetazoa" id="LLOJ001693-PA"/>
    </source>
</evidence>
<dbReference type="SMART" id="SM00595">
    <property type="entry name" value="MADF"/>
    <property type="match status" value="1"/>
</dbReference>
<dbReference type="EnsemblMetazoa" id="LLOJ001693-RA">
    <property type="protein sequence ID" value="LLOJ001693-PA"/>
    <property type="gene ID" value="LLOJ001693"/>
</dbReference>
<feature type="domain" description="MADF" evidence="1">
    <location>
        <begin position="12"/>
        <end position="103"/>
    </location>
</feature>
<protein>
    <recommendedName>
        <fullName evidence="1">MADF domain-containing protein</fullName>
    </recommendedName>
</protein>
<dbReference type="VEuPathDB" id="VectorBase:LLOJ001693"/>
<organism evidence="2 3">
    <name type="scientific">Lutzomyia longipalpis</name>
    <name type="common">Sand fly</name>
    <dbReference type="NCBI Taxonomy" id="7200"/>
    <lineage>
        <taxon>Eukaryota</taxon>
        <taxon>Metazoa</taxon>
        <taxon>Ecdysozoa</taxon>
        <taxon>Arthropoda</taxon>
        <taxon>Hexapoda</taxon>
        <taxon>Insecta</taxon>
        <taxon>Pterygota</taxon>
        <taxon>Neoptera</taxon>
        <taxon>Endopterygota</taxon>
        <taxon>Diptera</taxon>
        <taxon>Nematocera</taxon>
        <taxon>Psychodoidea</taxon>
        <taxon>Psychodidae</taxon>
        <taxon>Lutzomyia</taxon>
        <taxon>Lutzomyia</taxon>
    </lineage>
</organism>
<dbReference type="InterPro" id="IPR006578">
    <property type="entry name" value="MADF-dom"/>
</dbReference>
<dbReference type="PANTHER" id="PTHR12243">
    <property type="entry name" value="MADF DOMAIN TRANSCRIPTION FACTOR"/>
    <property type="match status" value="1"/>
</dbReference>
<dbReference type="VEuPathDB" id="VectorBase:LLONM1_005252"/>
<proteinExistence type="predicted"/>
<keyword evidence="3" id="KW-1185">Reference proteome</keyword>
<dbReference type="InterPro" id="IPR039353">
    <property type="entry name" value="TF_Adf1"/>
</dbReference>
<dbReference type="Pfam" id="PF10545">
    <property type="entry name" value="MADF_DNA_bdg"/>
    <property type="match status" value="1"/>
</dbReference>
<evidence type="ECO:0000259" key="1">
    <source>
        <dbReference type="PROSITE" id="PS51029"/>
    </source>
</evidence>
<dbReference type="EMBL" id="AJWK01005766">
    <property type="status" value="NOT_ANNOTATED_CDS"/>
    <property type="molecule type" value="Genomic_DNA"/>
</dbReference>
<accession>A0A1B0CBR4</accession>
<sequence>MQRNYPGDFNQQIIRIVQDYPILFDRTHKLFFHDKFNDLAWEDIGNRLGRNGEECKTTYRNLYFEFGQHYAMKKHPELKVDGYPMKEFRYFYDMVNFYKDHIHLPRAIKRVKMTMKHF</sequence>
<dbReference type="AlphaFoldDB" id="A0A1B0CBR4"/>
<name>A0A1B0CBR4_LUTLO</name>
<dbReference type="PROSITE" id="PS51029">
    <property type="entry name" value="MADF"/>
    <property type="match status" value="1"/>
</dbReference>
<dbReference type="PANTHER" id="PTHR12243:SF67">
    <property type="entry name" value="COREPRESSOR OF PANGOLIN, ISOFORM A-RELATED"/>
    <property type="match status" value="1"/>
</dbReference>